<evidence type="ECO:0000259" key="2">
    <source>
        <dbReference type="PROSITE" id="PS50943"/>
    </source>
</evidence>
<dbReference type="EMBL" id="BK032711">
    <property type="protein sequence ID" value="DAF56255.1"/>
    <property type="molecule type" value="Genomic_DNA"/>
</dbReference>
<dbReference type="SUPFAM" id="SSF47413">
    <property type="entry name" value="lambda repressor-like DNA-binding domains"/>
    <property type="match status" value="1"/>
</dbReference>
<dbReference type="InterPro" id="IPR010982">
    <property type="entry name" value="Lambda_DNA-bd_dom_sf"/>
</dbReference>
<keyword evidence="1" id="KW-0238">DNA-binding</keyword>
<dbReference type="PANTHER" id="PTHR36924">
    <property type="entry name" value="ANTITOXIN HIGA-1"/>
    <property type="match status" value="1"/>
</dbReference>
<evidence type="ECO:0000256" key="1">
    <source>
        <dbReference type="ARBA" id="ARBA00023125"/>
    </source>
</evidence>
<proteinExistence type="predicted"/>
<dbReference type="InterPro" id="IPR013430">
    <property type="entry name" value="Toxin_antidote_HigA"/>
</dbReference>
<dbReference type="SMART" id="SM00530">
    <property type="entry name" value="HTH_XRE"/>
    <property type="match status" value="1"/>
</dbReference>
<dbReference type="PANTHER" id="PTHR36924:SF1">
    <property type="entry name" value="ANTITOXIN HIGA-1"/>
    <property type="match status" value="1"/>
</dbReference>
<feature type="domain" description="HTH cro/C1-type" evidence="2">
    <location>
        <begin position="20"/>
        <end position="74"/>
    </location>
</feature>
<accession>A0A8S5SZX8</accession>
<dbReference type="GO" id="GO:0003677">
    <property type="term" value="F:DNA binding"/>
    <property type="evidence" value="ECO:0007669"/>
    <property type="project" value="UniProtKB-KW"/>
</dbReference>
<sequence length="364" mass="41184">MAERRTGISPEMIVHPGEILSDILAERRISQAELAKRTGVTDSFVSSLLSGKKSISASYAKALDYALDVPMSFWLNSQAIYDADMQTLEEAQSITDEERTSYDNLHEIVAWLQTRELLPKKQPKDAKILKVRSLLHVSNLSQLSSLVPCGQFRMSKKNRLDPLILGAWLQLCQYTYQVPPLDSTFSPEALPSIIAEAKSLMRSEENPQERLPAILLKYGIVLSIVKNFRGAPVQGYIVALDEGQYHMFLTLRGAWADIFWFSFFHELAHIIGGDVEKSSRFMDFSDSSNERERKANQRAADMLLDAAAYKNFVKAKAFDIDVISAFAASQGVPPYIVIGRLQRDTVIPYSWFTECKLRYSWRVD</sequence>
<dbReference type="InterPro" id="IPR001387">
    <property type="entry name" value="Cro/C1-type_HTH"/>
</dbReference>
<dbReference type="Pfam" id="PF01381">
    <property type="entry name" value="HTH_3"/>
    <property type="match status" value="1"/>
</dbReference>
<dbReference type="CDD" id="cd00093">
    <property type="entry name" value="HTH_XRE"/>
    <property type="match status" value="1"/>
</dbReference>
<name>A0A8S5SZX8_9CAUD</name>
<reference evidence="3" key="1">
    <citation type="journal article" date="2021" name="Proc. Natl. Acad. Sci. U.S.A.">
        <title>A Catalog of Tens of Thousands of Viruses from Human Metagenomes Reveals Hidden Associations with Chronic Diseases.</title>
        <authorList>
            <person name="Tisza M.J."/>
            <person name="Buck C.B."/>
        </authorList>
    </citation>
    <scope>NUCLEOTIDE SEQUENCE</scope>
    <source>
        <strain evidence="3">CtPyh10</strain>
    </source>
</reference>
<dbReference type="Gene3D" id="1.10.260.40">
    <property type="entry name" value="lambda repressor-like DNA-binding domains"/>
    <property type="match status" value="1"/>
</dbReference>
<evidence type="ECO:0000313" key="3">
    <source>
        <dbReference type="EMBL" id="DAF56255.1"/>
    </source>
</evidence>
<protein>
    <submittedName>
        <fullName evidence="3">Plasmid maintenance system antidote protein</fullName>
    </submittedName>
</protein>
<organism evidence="3">
    <name type="scientific">Siphoviridae sp. ctPyh10</name>
    <dbReference type="NCBI Taxonomy" id="2827865"/>
    <lineage>
        <taxon>Viruses</taxon>
        <taxon>Duplodnaviria</taxon>
        <taxon>Heunggongvirae</taxon>
        <taxon>Uroviricota</taxon>
        <taxon>Caudoviricetes</taxon>
    </lineage>
</organism>
<dbReference type="PROSITE" id="PS50943">
    <property type="entry name" value="HTH_CROC1"/>
    <property type="match status" value="1"/>
</dbReference>